<dbReference type="RefSeq" id="WP_349134816.1">
    <property type="nucleotide sequence ID" value="NZ_JBBMFF010000122.1"/>
</dbReference>
<feature type="transmembrane region" description="Helical" evidence="6">
    <location>
        <begin position="107"/>
        <end position="127"/>
    </location>
</feature>
<dbReference type="PANTHER" id="PTHR47089">
    <property type="entry name" value="ABC TRANSPORTER, PERMEASE PROTEIN"/>
    <property type="match status" value="1"/>
</dbReference>
<feature type="transmembrane region" description="Helical" evidence="6">
    <location>
        <begin position="56"/>
        <end position="78"/>
    </location>
</feature>
<gene>
    <name evidence="7" type="ORF">WMO66_02430</name>
</gene>
<evidence type="ECO:0000313" key="7">
    <source>
        <dbReference type="EMBL" id="MEQ2510112.1"/>
    </source>
</evidence>
<dbReference type="CDD" id="cd06580">
    <property type="entry name" value="TM_PBP1_transp_TpRbsC_like"/>
    <property type="match status" value="1"/>
</dbReference>
<proteinExistence type="predicted"/>
<feature type="transmembrane region" description="Helical" evidence="6">
    <location>
        <begin position="178"/>
        <end position="209"/>
    </location>
</feature>
<feature type="transmembrane region" description="Helical" evidence="6">
    <location>
        <begin position="318"/>
        <end position="340"/>
    </location>
</feature>
<dbReference type="Proteomes" id="UP001491552">
    <property type="component" value="Unassembled WGS sequence"/>
</dbReference>
<keyword evidence="2" id="KW-1003">Cell membrane</keyword>
<evidence type="ECO:0000256" key="3">
    <source>
        <dbReference type="ARBA" id="ARBA00022692"/>
    </source>
</evidence>
<dbReference type="Pfam" id="PF02653">
    <property type="entry name" value="BPD_transp_2"/>
    <property type="match status" value="1"/>
</dbReference>
<evidence type="ECO:0000256" key="1">
    <source>
        <dbReference type="ARBA" id="ARBA00004651"/>
    </source>
</evidence>
<protein>
    <submittedName>
        <fullName evidence="7">ABC transporter permease</fullName>
    </submittedName>
</protein>
<keyword evidence="3 6" id="KW-0812">Transmembrane</keyword>
<evidence type="ECO:0000256" key="2">
    <source>
        <dbReference type="ARBA" id="ARBA00022475"/>
    </source>
</evidence>
<dbReference type="PANTHER" id="PTHR47089:SF1">
    <property type="entry name" value="GUANOSINE ABC TRANSPORTER PERMEASE PROTEIN NUPP"/>
    <property type="match status" value="1"/>
</dbReference>
<keyword evidence="5 6" id="KW-0472">Membrane</keyword>
<evidence type="ECO:0000256" key="5">
    <source>
        <dbReference type="ARBA" id="ARBA00023136"/>
    </source>
</evidence>
<dbReference type="InterPro" id="IPR001851">
    <property type="entry name" value="ABC_transp_permease"/>
</dbReference>
<keyword evidence="8" id="KW-1185">Reference proteome</keyword>
<comment type="subcellular location">
    <subcellularLocation>
        <location evidence="1">Cell membrane</location>
        <topology evidence="1">Multi-pass membrane protein</topology>
    </subcellularLocation>
</comment>
<keyword evidence="4 6" id="KW-1133">Transmembrane helix</keyword>
<feature type="transmembrane region" description="Helical" evidence="6">
    <location>
        <begin position="139"/>
        <end position="158"/>
    </location>
</feature>
<organism evidence="7 8">
    <name type="scientific">Faecousia intestinalis</name>
    <dbReference type="NCBI Taxonomy" id="3133167"/>
    <lineage>
        <taxon>Bacteria</taxon>
        <taxon>Bacillati</taxon>
        <taxon>Bacillota</taxon>
        <taxon>Clostridia</taxon>
        <taxon>Eubacteriales</taxon>
        <taxon>Oscillospiraceae</taxon>
        <taxon>Faecousia</taxon>
    </lineage>
</organism>
<feature type="transmembrane region" description="Helical" evidence="6">
    <location>
        <begin position="12"/>
        <end position="36"/>
    </location>
</feature>
<sequence>MKKRIDPGYLISLLLSVVLAFVIGAVILAIAGFSPGKAYLAMLNGAFSSARHIGDLLEYAMVLCLCGLACVLGARVGIFNVGGEGQLLLGAIVACQVGVWLDGLTPWLVLPLAALAAMAAGGLYALIPGVLKVKVKVNEVITTIMLNTVAASFCQYLAKGPWKNANKNMVAATEQLNARYWFGGLIGGSNLSTAILAAAVLALVIWYVMQKTSRGYEMKLTGQNERFARFIGIRTDRLVLVCMLLSGALCGLVGMFRVYGAEHLFRDSISRDYYFEGLMVAMIARYQPLAVVFLSLFFAALKIGAQGMELAAGVPNQIYLIIQTVVIFLMAAESGLFGALQNRVRKGKEAEKHA</sequence>
<feature type="transmembrane region" description="Helical" evidence="6">
    <location>
        <begin position="279"/>
        <end position="298"/>
    </location>
</feature>
<evidence type="ECO:0000256" key="4">
    <source>
        <dbReference type="ARBA" id="ARBA00022989"/>
    </source>
</evidence>
<evidence type="ECO:0000313" key="8">
    <source>
        <dbReference type="Proteomes" id="UP001491552"/>
    </source>
</evidence>
<reference evidence="7 8" key="1">
    <citation type="submission" date="2024-03" db="EMBL/GenBank/DDBJ databases">
        <title>Human intestinal bacterial collection.</title>
        <authorList>
            <person name="Pauvert C."/>
            <person name="Hitch T.C.A."/>
            <person name="Clavel T."/>
        </authorList>
    </citation>
    <scope>NUCLEOTIDE SEQUENCE [LARGE SCALE GENOMIC DNA]</scope>
    <source>
        <strain evidence="7 8">CLA-AA-H192</strain>
    </source>
</reference>
<accession>A0ABV1G3W3</accession>
<comment type="caution">
    <text evidence="7">The sequence shown here is derived from an EMBL/GenBank/DDBJ whole genome shotgun (WGS) entry which is preliminary data.</text>
</comment>
<dbReference type="EMBL" id="JBBMFF010000122">
    <property type="protein sequence ID" value="MEQ2510112.1"/>
    <property type="molecule type" value="Genomic_DNA"/>
</dbReference>
<feature type="transmembrane region" description="Helical" evidence="6">
    <location>
        <begin position="238"/>
        <end position="259"/>
    </location>
</feature>
<feature type="transmembrane region" description="Helical" evidence="6">
    <location>
        <begin position="85"/>
        <end position="101"/>
    </location>
</feature>
<evidence type="ECO:0000256" key="6">
    <source>
        <dbReference type="SAM" id="Phobius"/>
    </source>
</evidence>
<name>A0ABV1G3W3_9FIRM</name>